<accession>A0ACC0Y0S1</accession>
<dbReference type="EMBL" id="CM047745">
    <property type="protein sequence ID" value="KAJ0026413.1"/>
    <property type="molecule type" value="Genomic_DNA"/>
</dbReference>
<evidence type="ECO:0000313" key="1">
    <source>
        <dbReference type="EMBL" id="KAJ0026413.1"/>
    </source>
</evidence>
<protein>
    <submittedName>
        <fullName evidence="1">Uncharacterized protein</fullName>
    </submittedName>
</protein>
<reference evidence="2" key="1">
    <citation type="journal article" date="2023" name="G3 (Bethesda)">
        <title>Genome assembly and association tests identify interacting loci associated with vigor, precocity, and sex in interspecific pistachio rootstocks.</title>
        <authorList>
            <person name="Palmer W."/>
            <person name="Jacygrad E."/>
            <person name="Sagayaradj S."/>
            <person name="Cavanaugh K."/>
            <person name="Han R."/>
            <person name="Bertier L."/>
            <person name="Beede B."/>
            <person name="Kafkas S."/>
            <person name="Golino D."/>
            <person name="Preece J."/>
            <person name="Michelmore R."/>
        </authorList>
    </citation>
    <scope>NUCLEOTIDE SEQUENCE [LARGE SCALE GENOMIC DNA]</scope>
</reference>
<name>A0ACC0Y0S1_9ROSI</name>
<gene>
    <name evidence="1" type="ORF">Pint_07193</name>
</gene>
<organism evidence="1 2">
    <name type="scientific">Pistacia integerrima</name>
    <dbReference type="NCBI Taxonomy" id="434235"/>
    <lineage>
        <taxon>Eukaryota</taxon>
        <taxon>Viridiplantae</taxon>
        <taxon>Streptophyta</taxon>
        <taxon>Embryophyta</taxon>
        <taxon>Tracheophyta</taxon>
        <taxon>Spermatophyta</taxon>
        <taxon>Magnoliopsida</taxon>
        <taxon>eudicotyledons</taxon>
        <taxon>Gunneridae</taxon>
        <taxon>Pentapetalae</taxon>
        <taxon>rosids</taxon>
        <taxon>malvids</taxon>
        <taxon>Sapindales</taxon>
        <taxon>Anacardiaceae</taxon>
        <taxon>Pistacia</taxon>
    </lineage>
</organism>
<keyword evidence="2" id="KW-1185">Reference proteome</keyword>
<sequence length="236" mass="25793">MGASQQENGGILSVKGLEPIFIQPETKTCIGAHLLSNLDIAVMSMVKTVYIYNVDGETNSEATCDVIKNADGKLFVDCVNTKGVPFVEAGADFSIDKVGDITVPDTPMLEKFIYSVPGDENILEMPLKTARLTRFNSGAFVLGMAINHSIVDGQSAMEFVNSWAETARGVSQTIPPVLDNSVFTSRKPSTLNKNPTEKLNLIDITDVSNLESLYQKENTIYKSFGFEKNRLTSLKK</sequence>
<comment type="caution">
    <text evidence="1">The sequence shown here is derived from an EMBL/GenBank/DDBJ whole genome shotgun (WGS) entry which is preliminary data.</text>
</comment>
<evidence type="ECO:0000313" key="2">
    <source>
        <dbReference type="Proteomes" id="UP001163603"/>
    </source>
</evidence>
<dbReference type="Proteomes" id="UP001163603">
    <property type="component" value="Chromosome 10"/>
</dbReference>
<proteinExistence type="predicted"/>